<dbReference type="OrthoDB" id="10361832at2759"/>
<keyword evidence="2" id="KW-1185">Reference proteome</keyword>
<name>A0A0V0SGU3_9BILA</name>
<comment type="caution">
    <text evidence="1">The sequence shown here is derived from an EMBL/GenBank/DDBJ whole genome shotgun (WGS) entry which is preliminary data.</text>
</comment>
<dbReference type="EMBL" id="JYDL01000009">
    <property type="protein sequence ID" value="KRX25975.1"/>
    <property type="molecule type" value="Genomic_DNA"/>
</dbReference>
<proteinExistence type="predicted"/>
<evidence type="ECO:0000313" key="2">
    <source>
        <dbReference type="Proteomes" id="UP000054630"/>
    </source>
</evidence>
<protein>
    <submittedName>
        <fullName evidence="1">Uncharacterized protein</fullName>
    </submittedName>
</protein>
<sequence length="99" mass="11580">MGAQLLNFLHESSMYNCLTYVTCSFDNDHNQNMLKQPLHLVICLPLRTAVSGSFHIRLFKKFRNSFMSHAITVKTEFKEALRFIQASFAIRISKYKFNE</sequence>
<gene>
    <name evidence="1" type="ORF">T07_3469</name>
</gene>
<organism evidence="1 2">
    <name type="scientific">Trichinella nelsoni</name>
    <dbReference type="NCBI Taxonomy" id="6336"/>
    <lineage>
        <taxon>Eukaryota</taxon>
        <taxon>Metazoa</taxon>
        <taxon>Ecdysozoa</taxon>
        <taxon>Nematoda</taxon>
        <taxon>Enoplea</taxon>
        <taxon>Dorylaimia</taxon>
        <taxon>Trichinellida</taxon>
        <taxon>Trichinellidae</taxon>
        <taxon>Trichinella</taxon>
    </lineage>
</organism>
<reference evidence="1 2" key="1">
    <citation type="submission" date="2015-01" db="EMBL/GenBank/DDBJ databases">
        <title>Evolution of Trichinella species and genotypes.</title>
        <authorList>
            <person name="Korhonen P.K."/>
            <person name="Edoardo P."/>
            <person name="Giuseppe L.R."/>
            <person name="Gasser R.B."/>
        </authorList>
    </citation>
    <scope>NUCLEOTIDE SEQUENCE [LARGE SCALE GENOMIC DNA]</scope>
    <source>
        <strain evidence="1">ISS37</strain>
    </source>
</reference>
<dbReference type="AlphaFoldDB" id="A0A0V0SGU3"/>
<accession>A0A0V0SGU3</accession>
<dbReference type="Proteomes" id="UP000054630">
    <property type="component" value="Unassembled WGS sequence"/>
</dbReference>
<evidence type="ECO:0000313" key="1">
    <source>
        <dbReference type="EMBL" id="KRX25975.1"/>
    </source>
</evidence>